<dbReference type="CDD" id="cd00520">
    <property type="entry name" value="RRF"/>
    <property type="match status" value="1"/>
</dbReference>
<dbReference type="OrthoDB" id="9804006at2"/>
<dbReference type="AlphaFoldDB" id="A0A0P7C3S0"/>
<dbReference type="PANTHER" id="PTHR20982">
    <property type="entry name" value="RIBOSOME RECYCLING FACTOR"/>
    <property type="match status" value="1"/>
</dbReference>
<dbReference type="InterPro" id="IPR002661">
    <property type="entry name" value="Ribosome_recyc_fac"/>
</dbReference>
<evidence type="ECO:0000313" key="9">
    <source>
        <dbReference type="EMBL" id="KPM48962.1"/>
    </source>
</evidence>
<dbReference type="GO" id="GO:0005737">
    <property type="term" value="C:cytoplasm"/>
    <property type="evidence" value="ECO:0007669"/>
    <property type="project" value="UniProtKB-SubCell"/>
</dbReference>
<accession>A0A0P7C3S0</accession>
<dbReference type="GO" id="GO:0006415">
    <property type="term" value="P:translational termination"/>
    <property type="evidence" value="ECO:0007669"/>
    <property type="project" value="UniProtKB-UniRule"/>
</dbReference>
<evidence type="ECO:0000256" key="1">
    <source>
        <dbReference type="ARBA" id="ARBA00004496"/>
    </source>
</evidence>
<feature type="domain" description="Ribosome recycling factor" evidence="8">
    <location>
        <begin position="24"/>
        <end position="184"/>
    </location>
</feature>
<feature type="coiled-coil region" evidence="7">
    <location>
        <begin position="116"/>
        <end position="147"/>
    </location>
</feature>
<dbReference type="FunFam" id="1.10.132.20:FF:000001">
    <property type="entry name" value="Ribosome-recycling factor"/>
    <property type="match status" value="1"/>
</dbReference>
<evidence type="ECO:0000256" key="7">
    <source>
        <dbReference type="SAM" id="Coils"/>
    </source>
</evidence>
<dbReference type="InterPro" id="IPR036191">
    <property type="entry name" value="RRF_sf"/>
</dbReference>
<comment type="function">
    <text evidence="5 6">Responsible for the release of ribosomes from messenger RNA at the termination of protein biosynthesis. May increase the efficiency of translation by recycling ribosomes from one round of translation to another.</text>
</comment>
<keyword evidence="4 6" id="KW-0648">Protein biosynthesis</keyword>
<keyword evidence="3 6" id="KW-0963">Cytoplasm</keyword>
<evidence type="ECO:0000256" key="2">
    <source>
        <dbReference type="ARBA" id="ARBA00005912"/>
    </source>
</evidence>
<evidence type="ECO:0000256" key="3">
    <source>
        <dbReference type="ARBA" id="ARBA00022490"/>
    </source>
</evidence>
<dbReference type="NCBIfam" id="TIGR00496">
    <property type="entry name" value="frr"/>
    <property type="match status" value="1"/>
</dbReference>
<comment type="subcellular location">
    <subcellularLocation>
        <location evidence="1 6">Cytoplasm</location>
    </subcellularLocation>
</comment>
<dbReference type="Proteomes" id="UP000050454">
    <property type="component" value="Unassembled WGS sequence"/>
</dbReference>
<dbReference type="FunFam" id="3.30.1360.40:FF:000001">
    <property type="entry name" value="Ribosome-recycling factor"/>
    <property type="match status" value="1"/>
</dbReference>
<keyword evidence="10" id="KW-1185">Reference proteome</keyword>
<protein>
    <recommendedName>
        <fullName evidence="6">Ribosome-recycling factor</fullName>
        <shortName evidence="6">RRF</shortName>
    </recommendedName>
    <alternativeName>
        <fullName evidence="6">Ribosome-releasing factor</fullName>
    </alternativeName>
</protein>
<evidence type="ECO:0000259" key="8">
    <source>
        <dbReference type="Pfam" id="PF01765"/>
    </source>
</evidence>
<evidence type="ECO:0000256" key="6">
    <source>
        <dbReference type="HAMAP-Rule" id="MF_00040"/>
    </source>
</evidence>
<keyword evidence="7" id="KW-0175">Coiled coil</keyword>
<dbReference type="InterPro" id="IPR023584">
    <property type="entry name" value="Ribosome_recyc_fac_dom"/>
</dbReference>
<gene>
    <name evidence="6" type="primary">frr</name>
    <name evidence="9" type="ORF">AFM12_10480</name>
</gene>
<sequence length="186" mass="21013">MEEIDMLLEMAEDGMGKALRYTASELRKIRAGKASPAMLDGIVIEYYGVPTPLNQASSITTPDARTISIRPFEKSLLQEIERAIINANLGLAPTNDGEFIRLNLPPMTEERRMQLAKQAKGEIETARINIRKVRQETNDELKKLKNDGVSEDAIKIGEERVQKLTDTFVDKAEKMYEEKEKDIMSV</sequence>
<dbReference type="HAMAP" id="MF_00040">
    <property type="entry name" value="RRF"/>
    <property type="match status" value="1"/>
</dbReference>
<dbReference type="RefSeq" id="WP_055147689.1">
    <property type="nucleotide sequence ID" value="NZ_JXSZ01000006.1"/>
</dbReference>
<dbReference type="Gene3D" id="1.10.132.20">
    <property type="entry name" value="Ribosome-recycling factor"/>
    <property type="match status" value="1"/>
</dbReference>
<evidence type="ECO:0000256" key="4">
    <source>
        <dbReference type="ARBA" id="ARBA00022917"/>
    </source>
</evidence>
<comment type="caution">
    <text evidence="9">The sequence shown here is derived from an EMBL/GenBank/DDBJ whole genome shotgun (WGS) entry which is preliminary data.</text>
</comment>
<dbReference type="Pfam" id="PF01765">
    <property type="entry name" value="RRF"/>
    <property type="match status" value="1"/>
</dbReference>
<dbReference type="SUPFAM" id="SSF55194">
    <property type="entry name" value="Ribosome recycling factor, RRF"/>
    <property type="match status" value="1"/>
</dbReference>
<dbReference type="EMBL" id="LGTQ01000006">
    <property type="protein sequence ID" value="KPM48962.1"/>
    <property type="molecule type" value="Genomic_DNA"/>
</dbReference>
<dbReference type="GO" id="GO:0043023">
    <property type="term" value="F:ribosomal large subunit binding"/>
    <property type="evidence" value="ECO:0007669"/>
    <property type="project" value="TreeGrafter"/>
</dbReference>
<dbReference type="PATRIC" id="fig|1605367.3.peg.3483"/>
<dbReference type="Gene3D" id="3.30.1360.40">
    <property type="match status" value="1"/>
</dbReference>
<reference evidence="9 10" key="1">
    <citation type="submission" date="2015-07" db="EMBL/GenBank/DDBJ databases">
        <title>The draft genome sequence of Leadbetterella sp. JN14-9.</title>
        <authorList>
            <person name="Liu Y."/>
            <person name="Du J."/>
            <person name="Shao Z."/>
        </authorList>
    </citation>
    <scope>NUCLEOTIDE SEQUENCE [LARGE SCALE GENOMIC DNA]</scope>
    <source>
        <strain evidence="9 10">JN14-9</strain>
    </source>
</reference>
<evidence type="ECO:0000256" key="5">
    <source>
        <dbReference type="ARBA" id="ARBA00025050"/>
    </source>
</evidence>
<name>A0A0P7C3S0_9BACT</name>
<dbReference type="STRING" id="1605367.AFM12_10480"/>
<dbReference type="PANTHER" id="PTHR20982:SF3">
    <property type="entry name" value="MITOCHONDRIAL RIBOSOME RECYCLING FACTOR PSEUDO 1"/>
    <property type="match status" value="1"/>
</dbReference>
<organism evidence="9 10">
    <name type="scientific">Jiulongibacter sediminis</name>
    <dbReference type="NCBI Taxonomy" id="1605367"/>
    <lineage>
        <taxon>Bacteria</taxon>
        <taxon>Pseudomonadati</taxon>
        <taxon>Bacteroidota</taxon>
        <taxon>Cytophagia</taxon>
        <taxon>Cytophagales</taxon>
        <taxon>Leadbetterellaceae</taxon>
        <taxon>Jiulongibacter</taxon>
    </lineage>
</organism>
<comment type="similarity">
    <text evidence="2 6">Belongs to the RRF family.</text>
</comment>
<evidence type="ECO:0000313" key="10">
    <source>
        <dbReference type="Proteomes" id="UP000050454"/>
    </source>
</evidence>
<proteinExistence type="inferred from homology"/>